<dbReference type="EMBL" id="FNFO01000003">
    <property type="protein sequence ID" value="SDK85728.1"/>
    <property type="molecule type" value="Genomic_DNA"/>
</dbReference>
<dbReference type="PANTHER" id="PTHR38471">
    <property type="entry name" value="FOUR HELIX BUNDLE PROTEIN"/>
    <property type="match status" value="1"/>
</dbReference>
<dbReference type="InterPro" id="IPR036583">
    <property type="entry name" value="23S_rRNA_IVS_sf"/>
</dbReference>
<gene>
    <name evidence="1" type="ORF">SAMN05421823_103729</name>
</gene>
<proteinExistence type="predicted"/>
<dbReference type="RefSeq" id="WP_089681714.1">
    <property type="nucleotide sequence ID" value="NZ_FNFO01000003.1"/>
</dbReference>
<dbReference type="Pfam" id="PF05635">
    <property type="entry name" value="23S_rRNA_IVP"/>
    <property type="match status" value="1"/>
</dbReference>
<name>A0A1G9FBM7_9BACT</name>
<organism evidence="1 2">
    <name type="scientific">Catalinimonas alkaloidigena</name>
    <dbReference type="NCBI Taxonomy" id="1075417"/>
    <lineage>
        <taxon>Bacteria</taxon>
        <taxon>Pseudomonadati</taxon>
        <taxon>Bacteroidota</taxon>
        <taxon>Cytophagia</taxon>
        <taxon>Cytophagales</taxon>
        <taxon>Catalimonadaceae</taxon>
        <taxon>Catalinimonas</taxon>
    </lineage>
</organism>
<dbReference type="STRING" id="1075417.SAMN05421823_103729"/>
<reference evidence="1 2" key="1">
    <citation type="submission" date="2016-10" db="EMBL/GenBank/DDBJ databases">
        <authorList>
            <person name="de Groot N.N."/>
        </authorList>
    </citation>
    <scope>NUCLEOTIDE SEQUENCE [LARGE SCALE GENOMIC DNA]</scope>
    <source>
        <strain evidence="1 2">DSM 25186</strain>
    </source>
</reference>
<protein>
    <submittedName>
        <fullName evidence="1">Four helix bundle protein</fullName>
    </submittedName>
</protein>
<dbReference type="AlphaFoldDB" id="A0A1G9FBM7"/>
<dbReference type="PANTHER" id="PTHR38471:SF2">
    <property type="entry name" value="FOUR HELIX BUNDLE PROTEIN"/>
    <property type="match status" value="1"/>
</dbReference>
<dbReference type="SUPFAM" id="SSF158446">
    <property type="entry name" value="IVS-encoded protein-like"/>
    <property type="match status" value="1"/>
</dbReference>
<sequence>MGSLKQLKVYQKAFQVAMDIFELSKVFPQEEKYALTDQVRRASRAVCANLAEAYRKRQYPAHFVAKVSDADAENAEVQVWIDFAYACRYWDEPTKNRLTQASEEIGRMLNTLLRSPEKFTNQVSKN</sequence>
<evidence type="ECO:0000313" key="1">
    <source>
        <dbReference type="EMBL" id="SDK85728.1"/>
    </source>
</evidence>
<dbReference type="NCBIfam" id="TIGR02436">
    <property type="entry name" value="four helix bundle protein"/>
    <property type="match status" value="1"/>
</dbReference>
<dbReference type="Gene3D" id="1.20.1440.60">
    <property type="entry name" value="23S rRNA-intervening sequence"/>
    <property type="match status" value="1"/>
</dbReference>
<evidence type="ECO:0000313" key="2">
    <source>
        <dbReference type="Proteomes" id="UP000198510"/>
    </source>
</evidence>
<accession>A0A1G9FBM7</accession>
<dbReference type="CDD" id="cd16377">
    <property type="entry name" value="23S_rRNA_IVP_like"/>
    <property type="match status" value="1"/>
</dbReference>
<dbReference type="OrthoDB" id="9811959at2"/>
<dbReference type="Proteomes" id="UP000198510">
    <property type="component" value="Unassembled WGS sequence"/>
</dbReference>
<keyword evidence="2" id="KW-1185">Reference proteome</keyword>
<dbReference type="InterPro" id="IPR012657">
    <property type="entry name" value="23S_rRNA-intervening_sequence"/>
</dbReference>